<dbReference type="Proteomes" id="UP000626109">
    <property type="component" value="Unassembled WGS sequence"/>
</dbReference>
<evidence type="ECO:0000313" key="2">
    <source>
        <dbReference type="EMBL" id="CAE8648275.1"/>
    </source>
</evidence>
<dbReference type="AlphaFoldDB" id="A0A813IC67"/>
<feature type="non-terminal residue" evidence="2">
    <location>
        <position position="114"/>
    </location>
</feature>
<gene>
    <name evidence="2" type="ORF">PGLA2088_LOCUS6422</name>
</gene>
<accession>A0A813IC67</accession>
<evidence type="ECO:0000313" key="3">
    <source>
        <dbReference type="Proteomes" id="UP000626109"/>
    </source>
</evidence>
<evidence type="ECO:0000256" key="1">
    <source>
        <dbReference type="SAM" id="MobiDB-lite"/>
    </source>
</evidence>
<protein>
    <submittedName>
        <fullName evidence="2">Uncharacterized protein</fullName>
    </submittedName>
</protein>
<feature type="compositionally biased region" description="Polar residues" evidence="1">
    <location>
        <begin position="47"/>
        <end position="57"/>
    </location>
</feature>
<proteinExistence type="predicted"/>
<comment type="caution">
    <text evidence="2">The sequence shown here is derived from an EMBL/GenBank/DDBJ whole genome shotgun (WGS) entry which is preliminary data.</text>
</comment>
<feature type="compositionally biased region" description="Polar residues" evidence="1">
    <location>
        <begin position="104"/>
        <end position="114"/>
    </location>
</feature>
<reference evidence="2" key="1">
    <citation type="submission" date="2021-02" db="EMBL/GenBank/DDBJ databases">
        <authorList>
            <person name="Dougan E. K."/>
            <person name="Rhodes N."/>
            <person name="Thang M."/>
            <person name="Chan C."/>
        </authorList>
    </citation>
    <scope>NUCLEOTIDE SEQUENCE</scope>
</reference>
<feature type="compositionally biased region" description="Polar residues" evidence="1">
    <location>
        <begin position="1"/>
        <end position="33"/>
    </location>
</feature>
<sequence>FASGSESTLIASPTRAQSASRSGSWTPQASPLPSRTLLDLSRAGLESFQQRQVSPLPSRTLPAAPRAGPQSFRARQVQYPGGTSFAGISSWSPPSRGAAPPPTRSQASARSYLQ</sequence>
<feature type="region of interest" description="Disordered" evidence="1">
    <location>
        <begin position="1"/>
        <end position="114"/>
    </location>
</feature>
<name>A0A813IC67_POLGL</name>
<dbReference type="EMBL" id="CAJNNW010006403">
    <property type="protein sequence ID" value="CAE8648275.1"/>
    <property type="molecule type" value="Genomic_DNA"/>
</dbReference>
<organism evidence="2 3">
    <name type="scientific">Polarella glacialis</name>
    <name type="common">Dinoflagellate</name>
    <dbReference type="NCBI Taxonomy" id="89957"/>
    <lineage>
        <taxon>Eukaryota</taxon>
        <taxon>Sar</taxon>
        <taxon>Alveolata</taxon>
        <taxon>Dinophyceae</taxon>
        <taxon>Suessiales</taxon>
        <taxon>Suessiaceae</taxon>
        <taxon>Polarella</taxon>
    </lineage>
</organism>